<dbReference type="Proteomes" id="UP001430679">
    <property type="component" value="Unassembled WGS sequence"/>
</dbReference>
<protein>
    <submittedName>
        <fullName evidence="3">T9SS type A sorting domain-containing protein</fullName>
    </submittedName>
</protein>
<proteinExistence type="predicted"/>
<accession>A0ABS8MGQ4</accession>
<dbReference type="Pfam" id="PF18962">
    <property type="entry name" value="Por_Secre_tail"/>
    <property type="match status" value="1"/>
</dbReference>
<evidence type="ECO:0000313" key="4">
    <source>
        <dbReference type="Proteomes" id="UP001430679"/>
    </source>
</evidence>
<dbReference type="InterPro" id="IPR013783">
    <property type="entry name" value="Ig-like_fold"/>
</dbReference>
<dbReference type="NCBIfam" id="TIGR04183">
    <property type="entry name" value="Por_Secre_tail"/>
    <property type="match status" value="1"/>
</dbReference>
<keyword evidence="1" id="KW-0732">Signal</keyword>
<dbReference type="InterPro" id="IPR026444">
    <property type="entry name" value="Secre_tail"/>
</dbReference>
<dbReference type="Gene3D" id="2.60.40.740">
    <property type="match status" value="4"/>
</dbReference>
<name>A0ABS8MGQ4_9FLAO</name>
<keyword evidence="4" id="KW-1185">Reference proteome</keyword>
<dbReference type="Gene3D" id="2.60.40.10">
    <property type="entry name" value="Immunoglobulins"/>
    <property type="match status" value="1"/>
</dbReference>
<dbReference type="RefSeq" id="WP_230036887.1">
    <property type="nucleotide sequence ID" value="NZ_JAJJMM010000001.1"/>
</dbReference>
<evidence type="ECO:0000256" key="1">
    <source>
        <dbReference type="ARBA" id="ARBA00022729"/>
    </source>
</evidence>
<sequence length="1739" mass="191674">MKKIYLLVFLLVSGFGFAQINLSGETKYKLNILGYQDRDSDGCGESDGLRHIKATRQDGSSFFIFQGRKVYSEINLEETFTKANPIVNLEFYKIVRWKNWAGNCDGGPNNNYDQIKITNKCFSSYQSDAGSSLLHLTVTSKPFVKINNPVEPLYLGDSENIKIELPDNLDSSSFDWKYRVGGGIEKTIPYPYNYKATLNIKGSDFLTEADFGKTVSIYVKMNCTAGEEQAKGSAKIEAFYKVNECADNCTGNFLTRPICRRACSLKFDTFFDEIYTPQLVDGYQSYNSNAISFTYLKSAPNVASLLPSNAKCYDEAGNSLNVKFDRPLSENEKLNITLTNKDKGDELTNYIEIVLNEDNSFDILNLEPGKYNLQLNGFYNGAPIYSSTILNPLQFEIIKPKPVDFTITSSNILCYGSNNGTITITPTGGTRNILSNDYYSLDNGASWISFPNNKPYTITGLGPDAYRVKVKDMNGCIAKTQTLVNGEIQLGEEKIIETTISEPLTPLALNYTYTQNPTFYGAANGKIVAAITGGTINEDKSYDYEWKNASGVILPAIAQYNTADKTYNITLDNIPDGQYKLTVKDKNYNTATNKEGCSIIESSQIVTQPEKIVIALVETQSISCNTENLETAADKFSDGILKANVQGGIQPYQYVWSKFNTTTNVWDILEDETYNILQNLSKGNYAVNIIDANGIVQGIYNSTDLVTATPTTKEISEPAKLELSFNLGNVSCHSGNNGWAAVNVTGGAGSYKYTWYNTGSGIIDKNKISSLIAGTYTVEVTDKNGCFTKGNIVITEPQSPVAIEYEEIFTPTFSGATNGRIVAKITGGTPNDDQTYNYEWKNSKGEVQTAAAELKDGIYTITIQELPADDYFLTIKDKNNDEGNNQTINCSVIESKVTLNEPDPLKVVFEIVRTISCNTSNEFGNDTDTTPQDGQRDESQDGILVAHVTGGTPLAVSVNNGLPYYFYWKKQETDGSWTVLPNITSETASNLSHGNYALNVKDRNGIMLGTYFNNVLVKEIDATQLMQEPPKLSVTIMYGNVFCNGGNDGWATANVTGGTPPYEFKWSNEVEIDKNTVLKAGEYWVFVTDAKGCTTQADVTITGPTAPLAIKYTEILNPSFYKATNGKIVVEVTGGTIFPDNTYWFEWKNSKGIVQTTTAVNFSNGIYTIILNGLGEETYSLNVRDANYNAATNKTSCTVANSSITLDDPDPLEVTFEVVRTISCNVNNEFGNETDANPQDNQRDESQDGILKAHVKGGIQLQASQNNGLPYFYTWKKQQKDGSWSIWNDYDETAENLSDGTYALNIEDANGIKLGTYVNNVLVKETDVTKFMPEPAKLNLTFTKLNASCNNGDDGWAEAHVTGGTAPYTYEWTNGDTTSKIENITTNNYFVVVTDAKGCTVQGSIFVGDPKGIFTTETIKNPTCFAGNDGSIQLNVTGGNLPYTYLWNTGETTKDLNNLTAGNYDVTITCADCCVYKKKFILKDPNPIVVDLGKDRTLCNDQILDLDATIADINAQYSWTSTNGFISNQAKVSLTKAGTYHVKVTTGLGCIGEDEIVIKTSQAIISSEFLLSSQAYLDEEVILVNTSDPFGESTQWNVPEGVNIVEQKEKYIILKFDEIGTYAIGLQQTQGECFAEYNKNITVEKRSTLPNPGSAPKFIIDFIVTPNPSNGNFKAIINLENNSAVNLRLFSTTGEFTAQKKDSGRKNYEVDFNTSLQSGMYVLVLETEQQTMVKKIIIY</sequence>
<evidence type="ECO:0000313" key="3">
    <source>
        <dbReference type="EMBL" id="MCC9064156.1"/>
    </source>
</evidence>
<dbReference type="Pfam" id="PF13573">
    <property type="entry name" value="SprB"/>
    <property type="match status" value="5"/>
</dbReference>
<gene>
    <name evidence="3" type="ORF">LNP81_14240</name>
</gene>
<organism evidence="3 4">
    <name type="scientific">Flavobacterium piscisymbiosum</name>
    <dbReference type="NCBI Taxonomy" id="2893753"/>
    <lineage>
        <taxon>Bacteria</taxon>
        <taxon>Pseudomonadati</taxon>
        <taxon>Bacteroidota</taxon>
        <taxon>Flavobacteriia</taxon>
        <taxon>Flavobacteriales</taxon>
        <taxon>Flavobacteriaceae</taxon>
        <taxon>Flavobacterium</taxon>
    </lineage>
</organism>
<comment type="caution">
    <text evidence="3">The sequence shown here is derived from an EMBL/GenBank/DDBJ whole genome shotgun (WGS) entry which is preliminary data.</text>
</comment>
<evidence type="ECO:0000259" key="2">
    <source>
        <dbReference type="Pfam" id="PF18962"/>
    </source>
</evidence>
<dbReference type="EMBL" id="JAJJMM010000001">
    <property type="protein sequence ID" value="MCC9064156.1"/>
    <property type="molecule type" value="Genomic_DNA"/>
</dbReference>
<reference evidence="3" key="1">
    <citation type="submission" date="2021-11" db="EMBL/GenBank/DDBJ databases">
        <title>Description of novel Flavobacterium species.</title>
        <authorList>
            <person name="Saticioglu I.B."/>
            <person name="Ay H."/>
            <person name="Altun S."/>
            <person name="Duman M."/>
        </authorList>
    </citation>
    <scope>NUCLEOTIDE SEQUENCE</scope>
    <source>
        <strain evidence="3">F-30</strain>
    </source>
</reference>
<dbReference type="InterPro" id="IPR025667">
    <property type="entry name" value="SprB_repeat"/>
</dbReference>
<feature type="domain" description="Secretion system C-terminal sorting" evidence="2">
    <location>
        <begin position="1666"/>
        <end position="1738"/>
    </location>
</feature>